<dbReference type="Pfam" id="PF01546">
    <property type="entry name" value="Peptidase_M20"/>
    <property type="match status" value="1"/>
</dbReference>
<evidence type="ECO:0000256" key="5">
    <source>
        <dbReference type="ARBA" id="ARBA00022605"/>
    </source>
</evidence>
<keyword evidence="7 11" id="KW-0378">Hydrolase</keyword>
<keyword evidence="8" id="KW-0862">Zinc</keyword>
<keyword evidence="4" id="KW-0055">Arginine biosynthesis</keyword>
<keyword evidence="3" id="KW-0963">Cytoplasm</keyword>
<dbReference type="GO" id="GO:0046872">
    <property type="term" value="F:metal ion binding"/>
    <property type="evidence" value="ECO:0007669"/>
    <property type="project" value="UniProtKB-KW"/>
</dbReference>
<keyword evidence="12" id="KW-1185">Reference proteome</keyword>
<dbReference type="RefSeq" id="WP_165098079.1">
    <property type="nucleotide sequence ID" value="NZ_CP049056.1"/>
</dbReference>
<dbReference type="GO" id="GO:0006526">
    <property type="term" value="P:L-arginine biosynthetic process"/>
    <property type="evidence" value="ECO:0007669"/>
    <property type="project" value="UniProtKB-KW"/>
</dbReference>
<evidence type="ECO:0000256" key="4">
    <source>
        <dbReference type="ARBA" id="ARBA00022571"/>
    </source>
</evidence>
<dbReference type="InterPro" id="IPR010169">
    <property type="entry name" value="AcOrn-deacetyl"/>
</dbReference>
<accession>A0A7L5BV83</accession>
<organism evidence="11 12">
    <name type="scientific">Pikeienuella piscinae</name>
    <dbReference type="NCBI Taxonomy" id="2748098"/>
    <lineage>
        <taxon>Bacteria</taxon>
        <taxon>Pseudomonadati</taxon>
        <taxon>Pseudomonadota</taxon>
        <taxon>Alphaproteobacteria</taxon>
        <taxon>Rhodobacterales</taxon>
        <taxon>Paracoccaceae</taxon>
        <taxon>Pikeienuella</taxon>
    </lineage>
</organism>
<dbReference type="EMBL" id="CP049056">
    <property type="protein sequence ID" value="QIE55745.1"/>
    <property type="molecule type" value="Genomic_DNA"/>
</dbReference>
<dbReference type="InterPro" id="IPR050072">
    <property type="entry name" value="Peptidase_M20A"/>
</dbReference>
<evidence type="ECO:0000256" key="3">
    <source>
        <dbReference type="ARBA" id="ARBA00022490"/>
    </source>
</evidence>
<keyword evidence="5" id="KW-0028">Amino-acid biosynthesis</keyword>
<dbReference type="PANTHER" id="PTHR43808">
    <property type="entry name" value="ACETYLORNITHINE DEACETYLASE"/>
    <property type="match status" value="1"/>
</dbReference>
<dbReference type="InterPro" id="IPR036264">
    <property type="entry name" value="Bact_exopeptidase_dim_dom"/>
</dbReference>
<dbReference type="Gene3D" id="3.40.630.10">
    <property type="entry name" value="Zn peptidases"/>
    <property type="match status" value="1"/>
</dbReference>
<comment type="similarity">
    <text evidence="2">Belongs to the peptidase M20A family. ArgE subfamily.</text>
</comment>
<dbReference type="CDD" id="cd03894">
    <property type="entry name" value="M20_ArgE"/>
    <property type="match status" value="1"/>
</dbReference>
<name>A0A7L5BV83_9RHOB</name>
<evidence type="ECO:0000313" key="11">
    <source>
        <dbReference type="EMBL" id="QIE55745.1"/>
    </source>
</evidence>
<protein>
    <submittedName>
        <fullName evidence="11">Acetylornithine deacetylase</fullName>
        <ecNumber evidence="11">3.5.1.16</ecNumber>
    </submittedName>
</protein>
<dbReference type="NCBIfam" id="TIGR01892">
    <property type="entry name" value="AcOrn-deacetyl"/>
    <property type="match status" value="1"/>
</dbReference>
<dbReference type="Pfam" id="PF07687">
    <property type="entry name" value="M20_dimer"/>
    <property type="match status" value="1"/>
</dbReference>
<dbReference type="SUPFAM" id="SSF53187">
    <property type="entry name" value="Zn-dependent exopeptidases"/>
    <property type="match status" value="1"/>
</dbReference>
<evidence type="ECO:0000256" key="9">
    <source>
        <dbReference type="ARBA" id="ARBA00023285"/>
    </source>
</evidence>
<evidence type="ECO:0000259" key="10">
    <source>
        <dbReference type="Pfam" id="PF07687"/>
    </source>
</evidence>
<dbReference type="KEGG" id="hdh:G5B40_09960"/>
<feature type="domain" description="Peptidase M20 dimerisation" evidence="10">
    <location>
        <begin position="172"/>
        <end position="282"/>
    </location>
</feature>
<evidence type="ECO:0000256" key="6">
    <source>
        <dbReference type="ARBA" id="ARBA00022723"/>
    </source>
</evidence>
<dbReference type="InterPro" id="IPR002933">
    <property type="entry name" value="Peptidase_M20"/>
</dbReference>
<dbReference type="EC" id="3.5.1.16" evidence="11"/>
<dbReference type="PROSITE" id="PS00759">
    <property type="entry name" value="ARGE_DAPE_CPG2_2"/>
    <property type="match status" value="1"/>
</dbReference>
<dbReference type="InterPro" id="IPR001261">
    <property type="entry name" value="ArgE/DapE_CS"/>
</dbReference>
<keyword evidence="6" id="KW-0479">Metal-binding</keyword>
<proteinExistence type="inferred from homology"/>
<dbReference type="GO" id="GO:0008777">
    <property type="term" value="F:acetylornithine deacetylase activity"/>
    <property type="evidence" value="ECO:0007669"/>
    <property type="project" value="UniProtKB-EC"/>
</dbReference>
<gene>
    <name evidence="11" type="primary">argE</name>
    <name evidence="11" type="ORF">G5B40_09960</name>
</gene>
<dbReference type="NCBIfam" id="NF005710">
    <property type="entry name" value="PRK07522.1"/>
    <property type="match status" value="1"/>
</dbReference>
<comment type="cofactor">
    <cofactor evidence="1">
        <name>Zn(2+)</name>
        <dbReference type="ChEBI" id="CHEBI:29105"/>
    </cofactor>
</comment>
<evidence type="ECO:0000256" key="1">
    <source>
        <dbReference type="ARBA" id="ARBA00001947"/>
    </source>
</evidence>
<evidence type="ECO:0000256" key="7">
    <source>
        <dbReference type="ARBA" id="ARBA00022801"/>
    </source>
</evidence>
<sequence length="384" mass="41780">MHVYTPREMLEKLVGFPTVSRDSNLPLIDFVEEYLTGHGVVCRRVYDETGTKANLYALVGPETTGGVILSGHTDVVPTDGQEWASDPFAVVEKDGKLHGRGTCDMKGFDALALALVPDMLKAGLKRPVQIALSYDEEIGCRGAPGMIAEMRETMPPASAVIVGEPSLMKVVTEHKGSVGLTTRVRGFEVHSSLMHTGVSAVMTAARLVNWIRERTEENMAKADRSSPFEPPFTTLHVGVIKGGTAGNITAKDCEFVSDFRVCPPETPAEWRDRYMAFAAEVEKDIQKIRPEARVDVEVRMSNPPCLREDDGAAEALARALTGDNSENVVSYGTEAGQFQEGGYSTCICGPGSIAQAHQPNEYISIEQFEAGEAFMRRLIDRLAA</sequence>
<dbReference type="SUPFAM" id="SSF55031">
    <property type="entry name" value="Bacterial exopeptidase dimerisation domain"/>
    <property type="match status" value="1"/>
</dbReference>
<keyword evidence="9" id="KW-0170">Cobalt</keyword>
<evidence type="ECO:0000256" key="2">
    <source>
        <dbReference type="ARBA" id="ARBA00005691"/>
    </source>
</evidence>
<dbReference type="AlphaFoldDB" id="A0A7L5BV83"/>
<dbReference type="Proteomes" id="UP000503336">
    <property type="component" value="Chromosome"/>
</dbReference>
<evidence type="ECO:0000256" key="8">
    <source>
        <dbReference type="ARBA" id="ARBA00022833"/>
    </source>
</evidence>
<dbReference type="Gene3D" id="3.30.70.360">
    <property type="match status" value="1"/>
</dbReference>
<evidence type="ECO:0000313" key="12">
    <source>
        <dbReference type="Proteomes" id="UP000503336"/>
    </source>
</evidence>
<dbReference type="InterPro" id="IPR011650">
    <property type="entry name" value="Peptidase_M20_dimer"/>
</dbReference>
<dbReference type="PANTHER" id="PTHR43808:SF31">
    <property type="entry name" value="N-ACETYL-L-CITRULLINE DEACETYLASE"/>
    <property type="match status" value="1"/>
</dbReference>
<reference evidence="11 12" key="1">
    <citation type="submission" date="2020-02" db="EMBL/GenBank/DDBJ databases">
        <title>complete genome sequence of Rhodobacteraceae bacterium.</title>
        <authorList>
            <person name="Park J."/>
            <person name="Kim Y.-S."/>
            <person name="Kim K.-H."/>
        </authorList>
    </citation>
    <scope>NUCLEOTIDE SEQUENCE [LARGE SCALE GENOMIC DNA]</scope>
    <source>
        <strain evidence="11 12">RR4-56</strain>
    </source>
</reference>